<name>A0A0E9Q8E0_ANGAN</name>
<dbReference type="AlphaFoldDB" id="A0A0E9Q8E0"/>
<evidence type="ECO:0000313" key="1">
    <source>
        <dbReference type="EMBL" id="JAH13156.1"/>
    </source>
</evidence>
<proteinExistence type="predicted"/>
<reference evidence="1" key="2">
    <citation type="journal article" date="2015" name="Fish Shellfish Immunol.">
        <title>Early steps in the European eel (Anguilla anguilla)-Vibrio vulnificus interaction in the gills: Role of the RtxA13 toxin.</title>
        <authorList>
            <person name="Callol A."/>
            <person name="Pajuelo D."/>
            <person name="Ebbesson L."/>
            <person name="Teles M."/>
            <person name="MacKenzie S."/>
            <person name="Amaro C."/>
        </authorList>
    </citation>
    <scope>NUCLEOTIDE SEQUENCE</scope>
</reference>
<accession>A0A0E9Q8E0</accession>
<dbReference type="EMBL" id="GBXM01095421">
    <property type="protein sequence ID" value="JAH13156.1"/>
    <property type="molecule type" value="Transcribed_RNA"/>
</dbReference>
<evidence type="ECO:0008006" key="2">
    <source>
        <dbReference type="Google" id="ProtNLM"/>
    </source>
</evidence>
<reference evidence="1" key="1">
    <citation type="submission" date="2014-11" db="EMBL/GenBank/DDBJ databases">
        <authorList>
            <person name="Amaro Gonzalez C."/>
        </authorList>
    </citation>
    <scope>NUCLEOTIDE SEQUENCE</scope>
</reference>
<sequence>MSRMKVGQILNLTRLSISFWYLGYTIIHDINKLQKLQSRDNVRWPEPLSECLMLALCSM</sequence>
<protein>
    <recommendedName>
        <fullName evidence="2">Transposase</fullName>
    </recommendedName>
</protein>
<organism evidence="1">
    <name type="scientific">Anguilla anguilla</name>
    <name type="common">European freshwater eel</name>
    <name type="synonym">Muraena anguilla</name>
    <dbReference type="NCBI Taxonomy" id="7936"/>
    <lineage>
        <taxon>Eukaryota</taxon>
        <taxon>Metazoa</taxon>
        <taxon>Chordata</taxon>
        <taxon>Craniata</taxon>
        <taxon>Vertebrata</taxon>
        <taxon>Euteleostomi</taxon>
        <taxon>Actinopterygii</taxon>
        <taxon>Neopterygii</taxon>
        <taxon>Teleostei</taxon>
        <taxon>Anguilliformes</taxon>
        <taxon>Anguillidae</taxon>
        <taxon>Anguilla</taxon>
    </lineage>
</organism>